<feature type="compositionally biased region" description="Basic and acidic residues" evidence="1">
    <location>
        <begin position="95"/>
        <end position="105"/>
    </location>
</feature>
<reference evidence="2 3" key="1">
    <citation type="submission" date="2007-06" db="EMBL/GenBank/DDBJ databases">
        <title>The Genome Sequence of Coccidioides posadasii RMSCC_3488.</title>
        <authorList>
            <consortium name="Coccidioides Genome Resources Consortium"/>
            <consortium name="The Broad Institute Genome Sequencing Platform"/>
            <person name="Henn M.R."/>
            <person name="Sykes S."/>
            <person name="Young S."/>
            <person name="Jaffe D."/>
            <person name="Berlin A."/>
            <person name="Alvarez P."/>
            <person name="Butler J."/>
            <person name="Gnerre S."/>
            <person name="Grabherr M."/>
            <person name="Mauceli E."/>
            <person name="Brockman W."/>
            <person name="Kodira C."/>
            <person name="Alvarado L."/>
            <person name="Zeng Q."/>
            <person name="Crawford M."/>
            <person name="Antoine C."/>
            <person name="Devon K."/>
            <person name="Galgiani J."/>
            <person name="Orsborn K."/>
            <person name="Lewis M.L."/>
            <person name="Nusbaum C."/>
            <person name="Galagan J."/>
            <person name="Birren B."/>
        </authorList>
    </citation>
    <scope>NUCLEOTIDE SEQUENCE [LARGE SCALE GENOMIC DNA]</scope>
    <source>
        <strain evidence="2 3">RMSCC 3488</strain>
    </source>
</reference>
<reference evidence="3" key="3">
    <citation type="journal article" date="2010" name="Genome Res.">
        <title>Population genomic sequencing of Coccidioides fungi reveals recent hybridization and transposon control.</title>
        <authorList>
            <person name="Neafsey D.E."/>
            <person name="Barker B.M."/>
            <person name="Sharpton T.J."/>
            <person name="Stajich J.E."/>
            <person name="Park D.J."/>
            <person name="Whiston E."/>
            <person name="Hung C.-Y."/>
            <person name="McMahan C."/>
            <person name="White J."/>
            <person name="Sykes S."/>
            <person name="Heiman D."/>
            <person name="Young S."/>
            <person name="Zeng Q."/>
            <person name="Abouelleil A."/>
            <person name="Aftuck L."/>
            <person name="Bessette D."/>
            <person name="Brown A."/>
            <person name="FitzGerald M."/>
            <person name="Lui A."/>
            <person name="Macdonald J.P."/>
            <person name="Priest M."/>
            <person name="Orbach M.J."/>
            <person name="Galgiani J.N."/>
            <person name="Kirkland T.N."/>
            <person name="Cole G.T."/>
            <person name="Birren B.W."/>
            <person name="Henn M.R."/>
            <person name="Taylor J.W."/>
            <person name="Rounsley S.D."/>
        </authorList>
    </citation>
    <scope>NUCLEOTIDE SEQUENCE [LARGE SCALE GENOMIC DNA]</scope>
    <source>
        <strain evidence="3">RMSCC 3488</strain>
    </source>
</reference>
<gene>
    <name evidence="2" type="ORF">CPAG_00835</name>
</gene>
<protein>
    <submittedName>
        <fullName evidence="2">Uncharacterized protein</fullName>
    </submittedName>
</protein>
<reference evidence="3" key="2">
    <citation type="journal article" date="2009" name="Genome Res.">
        <title>Comparative genomic analyses of the human fungal pathogens Coccidioides and their relatives.</title>
        <authorList>
            <person name="Sharpton T.J."/>
            <person name="Stajich J.E."/>
            <person name="Rounsley S.D."/>
            <person name="Gardner M.J."/>
            <person name="Wortman J.R."/>
            <person name="Jordar V.S."/>
            <person name="Maiti R."/>
            <person name="Kodira C.D."/>
            <person name="Neafsey D.E."/>
            <person name="Zeng Q."/>
            <person name="Hung C.-Y."/>
            <person name="McMahan C."/>
            <person name="Muszewska A."/>
            <person name="Grynberg M."/>
            <person name="Mandel M.A."/>
            <person name="Kellner E.M."/>
            <person name="Barker B.M."/>
            <person name="Galgiani J.N."/>
            <person name="Orbach M.J."/>
            <person name="Kirkland T.N."/>
            <person name="Cole G.T."/>
            <person name="Henn M.R."/>
            <person name="Birren B.W."/>
            <person name="Taylor J.W."/>
        </authorList>
    </citation>
    <scope>NUCLEOTIDE SEQUENCE [LARGE SCALE GENOMIC DNA]</scope>
    <source>
        <strain evidence="3">RMSCC 3488</strain>
    </source>
</reference>
<sequence length="145" mass="16232">MQGTFEESFSSVECQRGFPASPGPTEHKRWLGRFVFSTSELDPSADRRERKRPIGTYNVQSMAMLRLSVECFDIHATGPPANQKSAFPVSSHVASDAKAEAEASRRRAVQQSLRREQRTHRQGAGRTPASTTIDDDDKPQTVRRD</sequence>
<feature type="compositionally biased region" description="Polar residues" evidence="1">
    <location>
        <begin position="1"/>
        <end position="13"/>
    </location>
</feature>
<name>A0A0J6F2X9_COCPO</name>
<accession>A0A0J6F2X9</accession>
<proteinExistence type="predicted"/>
<evidence type="ECO:0000313" key="3">
    <source>
        <dbReference type="Proteomes" id="UP000054567"/>
    </source>
</evidence>
<evidence type="ECO:0000256" key="1">
    <source>
        <dbReference type="SAM" id="MobiDB-lite"/>
    </source>
</evidence>
<feature type="region of interest" description="Disordered" evidence="1">
    <location>
        <begin position="76"/>
        <end position="145"/>
    </location>
</feature>
<feature type="region of interest" description="Disordered" evidence="1">
    <location>
        <begin position="1"/>
        <end position="27"/>
    </location>
</feature>
<dbReference type="AlphaFoldDB" id="A0A0J6F2X9"/>
<dbReference type="EMBL" id="DS268109">
    <property type="protein sequence ID" value="KMM64483.1"/>
    <property type="molecule type" value="Genomic_DNA"/>
</dbReference>
<dbReference type="VEuPathDB" id="FungiDB:CPAG_00835"/>
<evidence type="ECO:0000313" key="2">
    <source>
        <dbReference type="EMBL" id="KMM64483.1"/>
    </source>
</evidence>
<organism evidence="2 3">
    <name type="scientific">Coccidioides posadasii RMSCC 3488</name>
    <dbReference type="NCBI Taxonomy" id="454284"/>
    <lineage>
        <taxon>Eukaryota</taxon>
        <taxon>Fungi</taxon>
        <taxon>Dikarya</taxon>
        <taxon>Ascomycota</taxon>
        <taxon>Pezizomycotina</taxon>
        <taxon>Eurotiomycetes</taxon>
        <taxon>Eurotiomycetidae</taxon>
        <taxon>Onygenales</taxon>
        <taxon>Onygenaceae</taxon>
        <taxon>Coccidioides</taxon>
    </lineage>
</organism>
<dbReference type="Proteomes" id="UP000054567">
    <property type="component" value="Unassembled WGS sequence"/>
</dbReference>